<name>A0A8D9PDV2_9CAUD</name>
<dbReference type="PROSITE" id="PS51257">
    <property type="entry name" value="PROKAR_LIPOPROTEIN"/>
    <property type="match status" value="1"/>
</dbReference>
<dbReference type="Gene3D" id="3.40.10.10">
    <property type="entry name" value="DNA Methylphosphotriester Repair Domain"/>
    <property type="match status" value="1"/>
</dbReference>
<dbReference type="EMBL" id="BK014723">
    <property type="protein sequence ID" value="DAD55374.1"/>
    <property type="molecule type" value="Genomic_DNA"/>
</dbReference>
<reference evidence="1" key="1">
    <citation type="journal article" date="2021" name="Proc. Natl. Acad. Sci. U.S.A.">
        <title>A Catalog of Tens of Thousands of Viruses from Human Metagenomes Reveals Hidden Associations with Chronic Diseases.</title>
        <authorList>
            <person name="Tisza M.J."/>
            <person name="Buck C.B."/>
        </authorList>
    </citation>
    <scope>NUCLEOTIDE SEQUENCE</scope>
    <source>
        <strain evidence="1">Ct5O42</strain>
    </source>
</reference>
<protein>
    <submittedName>
        <fullName evidence="1">DNA methyl phosphotriester repair domain protein</fullName>
    </submittedName>
</protein>
<evidence type="ECO:0000313" key="1">
    <source>
        <dbReference type="EMBL" id="DAD55374.1"/>
    </source>
</evidence>
<dbReference type="SUPFAM" id="SSF57884">
    <property type="entry name" value="Ada DNA repair protein, N-terminal domain (N-Ada 10)"/>
    <property type="match status" value="1"/>
</dbReference>
<proteinExistence type="predicted"/>
<accession>A0A8D9PDV2</accession>
<sequence>MKRFICSIMAASMLFLTACSDTTTTQEKTDSKTVYITETGGKYHRWSCRYLKDSCYEISLSKAIARGYTACSVCKP</sequence>
<dbReference type="InterPro" id="IPR035451">
    <property type="entry name" value="Ada-like_dom_sf"/>
</dbReference>
<organism evidence="1">
    <name type="scientific">Podoviridae sp. ct5O42</name>
    <dbReference type="NCBI Taxonomy" id="2826084"/>
    <lineage>
        <taxon>Viruses</taxon>
        <taxon>Duplodnaviria</taxon>
        <taxon>Heunggongvirae</taxon>
        <taxon>Uroviricota</taxon>
        <taxon>Caudoviricetes</taxon>
    </lineage>
</organism>